<organism evidence="3 4">
    <name type="scientific">Mycolicibacterium goodii</name>
    <name type="common">Mycobacterium goodii</name>
    <dbReference type="NCBI Taxonomy" id="134601"/>
    <lineage>
        <taxon>Bacteria</taxon>
        <taxon>Bacillati</taxon>
        <taxon>Actinomycetota</taxon>
        <taxon>Actinomycetes</taxon>
        <taxon>Mycobacteriales</taxon>
        <taxon>Mycobacteriaceae</taxon>
        <taxon>Mycolicibacterium</taxon>
    </lineage>
</organism>
<feature type="region of interest" description="Disordered" evidence="1">
    <location>
        <begin position="28"/>
        <end position="48"/>
    </location>
</feature>
<dbReference type="AlphaFoldDB" id="A0A0K0X969"/>
<dbReference type="STRING" id="134601.AFA91_20785"/>
<name>A0A0K0X969_MYCGD</name>
<evidence type="ECO:0000313" key="3">
    <source>
        <dbReference type="EMBL" id="AKS33917.1"/>
    </source>
</evidence>
<evidence type="ECO:0000256" key="2">
    <source>
        <dbReference type="SAM" id="SignalP"/>
    </source>
</evidence>
<reference evidence="3 4" key="1">
    <citation type="submission" date="2015-07" db="EMBL/GenBank/DDBJ databases">
        <title>Complete genome sequence of Mycobacterium goodii X7B, a facultative thermophilic biodesulfurizing bacterium.</title>
        <authorList>
            <person name="Yu B."/>
            <person name="Li F."/>
            <person name="Xu P."/>
        </authorList>
    </citation>
    <scope>NUCLEOTIDE SEQUENCE [LARGE SCALE GENOMIC DNA]</scope>
    <source>
        <strain evidence="3 4">X7B</strain>
    </source>
</reference>
<protein>
    <recommendedName>
        <fullName evidence="5">Lipoprotein</fullName>
    </recommendedName>
</protein>
<dbReference type="Proteomes" id="UP000062255">
    <property type="component" value="Chromosome"/>
</dbReference>
<gene>
    <name evidence="3" type="ORF">AFA91_20785</name>
</gene>
<feature type="chain" id="PRO_5038770775" description="Lipoprotein" evidence="2">
    <location>
        <begin position="26"/>
        <end position="239"/>
    </location>
</feature>
<evidence type="ECO:0000256" key="1">
    <source>
        <dbReference type="SAM" id="MobiDB-lite"/>
    </source>
</evidence>
<evidence type="ECO:0000313" key="4">
    <source>
        <dbReference type="Proteomes" id="UP000062255"/>
    </source>
</evidence>
<accession>A0A0K0X969</accession>
<evidence type="ECO:0008006" key="5">
    <source>
        <dbReference type="Google" id="ProtNLM"/>
    </source>
</evidence>
<dbReference type="EMBL" id="CP012150">
    <property type="protein sequence ID" value="AKS33917.1"/>
    <property type="molecule type" value="Genomic_DNA"/>
</dbReference>
<feature type="signal peptide" evidence="2">
    <location>
        <begin position="1"/>
        <end position="25"/>
    </location>
</feature>
<proteinExistence type="predicted"/>
<keyword evidence="2" id="KW-0732">Signal</keyword>
<dbReference type="PATRIC" id="fig|134601.6.peg.4297"/>
<dbReference type="RefSeq" id="WP_049746367.1">
    <property type="nucleotide sequence ID" value="NZ_CP012150.1"/>
</dbReference>
<sequence>MRKQLRSLIIGVGAMVALGTMSACSGGSTTETATSAATTAPAATSSEAPAPLPQAIRYMADMPTPDGKTMSIGIAVDGDMVTAYACNGVDDEAWFFGNQADGDLDITSRFRDTLKADMTAADAKGELTMNGVNYTFTAMPVSEPAGMYTAAFEGVRSSWIVHPDGSVTGVQFNGGISGRDFEQAELQQLNAAQFQSQVRNKRKLQQAQQLIRLQNGAFRSTINGHEVTPELVTGTTRFG</sequence>
<dbReference type="PROSITE" id="PS51257">
    <property type="entry name" value="PROKAR_LIPOPROTEIN"/>
    <property type="match status" value="1"/>
</dbReference>
<dbReference type="KEGG" id="mgo:AFA91_20785"/>